<accession>A0A6J4KNX9</accession>
<feature type="transmembrane region" description="Helical" evidence="1">
    <location>
        <begin position="7"/>
        <end position="28"/>
    </location>
</feature>
<evidence type="ECO:0000313" key="2">
    <source>
        <dbReference type="EMBL" id="CAA9310067.1"/>
    </source>
</evidence>
<proteinExistence type="predicted"/>
<sequence>MELLRKTLIGLFLLVVGGLGALVLAIIVDTAGFIRLPGYVPEYILAGMGIALGLALLLVAVVGLWLLITRRDA</sequence>
<keyword evidence="1" id="KW-0812">Transmembrane</keyword>
<dbReference type="AlphaFoldDB" id="A0A6J4KNX9"/>
<keyword evidence="1" id="KW-0472">Membrane</keyword>
<dbReference type="EMBL" id="CADCTV010000232">
    <property type="protein sequence ID" value="CAA9310067.1"/>
    <property type="molecule type" value="Genomic_DNA"/>
</dbReference>
<protein>
    <submittedName>
        <fullName evidence="2">Uncharacterized protein</fullName>
    </submittedName>
</protein>
<gene>
    <name evidence="2" type="ORF">AVDCRST_MAG89-1058</name>
</gene>
<organism evidence="2">
    <name type="scientific">uncultured Gemmatimonadota bacterium</name>
    <dbReference type="NCBI Taxonomy" id="203437"/>
    <lineage>
        <taxon>Bacteria</taxon>
        <taxon>Pseudomonadati</taxon>
        <taxon>Gemmatimonadota</taxon>
        <taxon>environmental samples</taxon>
    </lineage>
</organism>
<feature type="transmembrane region" description="Helical" evidence="1">
    <location>
        <begin position="43"/>
        <end position="68"/>
    </location>
</feature>
<evidence type="ECO:0000256" key="1">
    <source>
        <dbReference type="SAM" id="Phobius"/>
    </source>
</evidence>
<reference evidence="2" key="1">
    <citation type="submission" date="2020-02" db="EMBL/GenBank/DDBJ databases">
        <authorList>
            <person name="Meier V. D."/>
        </authorList>
    </citation>
    <scope>NUCLEOTIDE SEQUENCE</scope>
    <source>
        <strain evidence="2">AVDCRST_MAG89</strain>
    </source>
</reference>
<name>A0A6J4KNX9_9BACT</name>
<keyword evidence="1" id="KW-1133">Transmembrane helix</keyword>